<keyword evidence="4" id="KW-0813">Transport</keyword>
<name>A0ABS8DDU6_9FIRM</name>
<feature type="transmembrane region" description="Helical" evidence="10">
    <location>
        <begin position="52"/>
        <end position="78"/>
    </location>
</feature>
<keyword evidence="12" id="KW-1185">Reference proteome</keyword>
<comment type="similarity">
    <text evidence="2">Belongs to the multi antimicrobial extrusion (MATE) (TC 2.A.66.1) family. MepA subfamily.</text>
</comment>
<dbReference type="InterPro" id="IPR002528">
    <property type="entry name" value="MATE_fam"/>
</dbReference>
<dbReference type="InterPro" id="IPR045070">
    <property type="entry name" value="MATE_MepA-like"/>
</dbReference>
<keyword evidence="6 10" id="KW-0812">Transmembrane</keyword>
<feature type="transmembrane region" description="Helical" evidence="10">
    <location>
        <begin position="267"/>
        <end position="288"/>
    </location>
</feature>
<feature type="transmembrane region" description="Helical" evidence="10">
    <location>
        <begin position="12"/>
        <end position="32"/>
    </location>
</feature>
<dbReference type="EMBL" id="JAJCIS010000002">
    <property type="protein sequence ID" value="MCB7386545.1"/>
    <property type="molecule type" value="Genomic_DNA"/>
</dbReference>
<sequence length="454" mass="49773">MRLEGKSLKSDFLRFVIPSIIAQWVFSLYTMVDGIFVARGVSEVALTAVNISMPFSVGMFSISILFAVGNSTIVAILLGKGKKKEANQVFTQNIVVLCGIAVIITALVLIFLEPFARFLGATDNIMPYAKEYIGTIAPFAIAYVLSYSFETLIKTDGYPKLATIYVTCGAVLNCILDYIFVMVLHKGVAGAAFATGISQAAVIVLYLHHFLSSKGTIKFARFHFDLSVLWRQVRNGMSSGITEFSSGIIIFFFNQAILAYIGEGALVSYTIISYVNTIVIMSMAGIAQGSQPLISYYYGKGTFNKCIKLLKYGIIFGAVLSAAATAFCWLGADIIVSMFISADNQELRLYSVRVFRIFILSFLIAGFNVVIGGYFTSVERAGFATMISLTRSLVALVASLMLLTSVFGGEGIWWSPILAEGICLLLTGGMLYWYWNRVLKKSEKYVPALEENFL</sequence>
<feature type="transmembrane region" description="Helical" evidence="10">
    <location>
        <begin position="388"/>
        <end position="407"/>
    </location>
</feature>
<evidence type="ECO:0000256" key="10">
    <source>
        <dbReference type="SAM" id="Phobius"/>
    </source>
</evidence>
<keyword evidence="7 10" id="KW-1133">Transmembrane helix</keyword>
<feature type="transmembrane region" description="Helical" evidence="10">
    <location>
        <begin position="309"/>
        <end position="342"/>
    </location>
</feature>
<dbReference type="CDD" id="cd13143">
    <property type="entry name" value="MATE_MepA_like"/>
    <property type="match status" value="1"/>
</dbReference>
<protein>
    <recommendedName>
        <fullName evidence="3">Multidrug export protein MepA</fullName>
    </recommendedName>
</protein>
<dbReference type="Proteomes" id="UP001299546">
    <property type="component" value="Unassembled WGS sequence"/>
</dbReference>
<evidence type="ECO:0000256" key="2">
    <source>
        <dbReference type="ARBA" id="ARBA00008417"/>
    </source>
</evidence>
<evidence type="ECO:0000256" key="7">
    <source>
        <dbReference type="ARBA" id="ARBA00022989"/>
    </source>
</evidence>
<dbReference type="InterPro" id="IPR051327">
    <property type="entry name" value="MATE_MepA_subfamily"/>
</dbReference>
<dbReference type="RefSeq" id="WP_066736730.1">
    <property type="nucleotide sequence ID" value="NZ_JAJCIQ010000002.1"/>
</dbReference>
<evidence type="ECO:0000256" key="1">
    <source>
        <dbReference type="ARBA" id="ARBA00004651"/>
    </source>
</evidence>
<evidence type="ECO:0000256" key="8">
    <source>
        <dbReference type="ARBA" id="ARBA00023136"/>
    </source>
</evidence>
<dbReference type="Pfam" id="PF01554">
    <property type="entry name" value="MatE"/>
    <property type="match status" value="2"/>
</dbReference>
<keyword evidence="9" id="KW-0046">Antibiotic resistance</keyword>
<evidence type="ECO:0000256" key="3">
    <source>
        <dbReference type="ARBA" id="ARBA00022106"/>
    </source>
</evidence>
<organism evidence="11 12">
    <name type="scientific">Bariatricus massiliensis</name>
    <dbReference type="NCBI Taxonomy" id="1745713"/>
    <lineage>
        <taxon>Bacteria</taxon>
        <taxon>Bacillati</taxon>
        <taxon>Bacillota</taxon>
        <taxon>Clostridia</taxon>
        <taxon>Lachnospirales</taxon>
        <taxon>Lachnospiraceae</taxon>
        <taxon>Bariatricus</taxon>
    </lineage>
</organism>
<evidence type="ECO:0000256" key="5">
    <source>
        <dbReference type="ARBA" id="ARBA00022475"/>
    </source>
</evidence>
<evidence type="ECO:0000256" key="6">
    <source>
        <dbReference type="ARBA" id="ARBA00022692"/>
    </source>
</evidence>
<comment type="caution">
    <text evidence="11">The sequence shown here is derived from an EMBL/GenBank/DDBJ whole genome shotgun (WGS) entry which is preliminary data.</text>
</comment>
<dbReference type="InterPro" id="IPR048279">
    <property type="entry name" value="MdtK-like"/>
</dbReference>
<dbReference type="PANTHER" id="PTHR43823">
    <property type="entry name" value="SPORULATION PROTEIN YKVU"/>
    <property type="match status" value="1"/>
</dbReference>
<evidence type="ECO:0000313" key="12">
    <source>
        <dbReference type="Proteomes" id="UP001299546"/>
    </source>
</evidence>
<evidence type="ECO:0000313" key="11">
    <source>
        <dbReference type="EMBL" id="MCB7386545.1"/>
    </source>
</evidence>
<feature type="transmembrane region" description="Helical" evidence="10">
    <location>
        <begin position="187"/>
        <end position="208"/>
    </location>
</feature>
<dbReference type="PIRSF" id="PIRSF006603">
    <property type="entry name" value="DinF"/>
    <property type="match status" value="1"/>
</dbReference>
<feature type="transmembrane region" description="Helical" evidence="10">
    <location>
        <begin position="161"/>
        <end position="181"/>
    </location>
</feature>
<proteinExistence type="inferred from homology"/>
<dbReference type="PANTHER" id="PTHR43823:SF3">
    <property type="entry name" value="MULTIDRUG EXPORT PROTEIN MEPA"/>
    <property type="match status" value="1"/>
</dbReference>
<accession>A0ABS8DDU6</accession>
<reference evidence="11 12" key="1">
    <citation type="submission" date="2021-10" db="EMBL/GenBank/DDBJ databases">
        <title>Collection of gut derived symbiotic bacterial strains cultured from healthy donors.</title>
        <authorList>
            <person name="Lin H."/>
            <person name="Littmann E."/>
            <person name="Kohout C."/>
            <person name="Pamer E.G."/>
        </authorList>
    </citation>
    <scope>NUCLEOTIDE SEQUENCE [LARGE SCALE GENOMIC DNA]</scope>
    <source>
        <strain evidence="11 12">DFI.1.165</strain>
    </source>
</reference>
<evidence type="ECO:0000256" key="4">
    <source>
        <dbReference type="ARBA" id="ARBA00022448"/>
    </source>
</evidence>
<feature type="transmembrane region" description="Helical" evidence="10">
    <location>
        <begin position="90"/>
        <end position="112"/>
    </location>
</feature>
<feature type="transmembrane region" description="Helical" evidence="10">
    <location>
        <begin position="241"/>
        <end position="261"/>
    </location>
</feature>
<feature type="transmembrane region" description="Helical" evidence="10">
    <location>
        <begin position="132"/>
        <end position="149"/>
    </location>
</feature>
<evidence type="ECO:0000256" key="9">
    <source>
        <dbReference type="ARBA" id="ARBA00023251"/>
    </source>
</evidence>
<comment type="subcellular location">
    <subcellularLocation>
        <location evidence="1">Cell membrane</location>
        <topology evidence="1">Multi-pass membrane protein</topology>
    </subcellularLocation>
</comment>
<feature type="transmembrane region" description="Helical" evidence="10">
    <location>
        <begin position="413"/>
        <end position="435"/>
    </location>
</feature>
<dbReference type="NCBIfam" id="TIGR00797">
    <property type="entry name" value="matE"/>
    <property type="match status" value="1"/>
</dbReference>
<keyword evidence="5" id="KW-1003">Cell membrane</keyword>
<keyword evidence="8 10" id="KW-0472">Membrane</keyword>
<gene>
    <name evidence="11" type="ORF">LIZ65_04525</name>
</gene>
<feature type="transmembrane region" description="Helical" evidence="10">
    <location>
        <begin position="354"/>
        <end position="376"/>
    </location>
</feature>